<evidence type="ECO:0000313" key="9">
    <source>
        <dbReference type="Proteomes" id="UP000332933"/>
    </source>
</evidence>
<reference evidence="8 9" key="1">
    <citation type="submission" date="2019-03" db="EMBL/GenBank/DDBJ databases">
        <authorList>
            <person name="Gaulin E."/>
            <person name="Dumas B."/>
        </authorList>
    </citation>
    <scope>NUCLEOTIDE SEQUENCE [LARGE SCALE GENOMIC DNA]</scope>
    <source>
        <strain evidence="8">CBS 568.67</strain>
    </source>
</reference>
<feature type="transmembrane region" description="Helical" evidence="5">
    <location>
        <begin position="130"/>
        <end position="153"/>
    </location>
</feature>
<dbReference type="EMBL" id="CAADRA010007302">
    <property type="protein sequence ID" value="VFU00175.1"/>
    <property type="molecule type" value="Genomic_DNA"/>
</dbReference>
<keyword evidence="9" id="KW-1185">Reference proteome</keyword>
<dbReference type="PANTHER" id="PTHR22911">
    <property type="entry name" value="ACYL-MALONYL CONDENSING ENZYME-RELATED"/>
    <property type="match status" value="1"/>
</dbReference>
<feature type="domain" description="EamA" evidence="6">
    <location>
        <begin position="36"/>
        <end position="176"/>
    </location>
</feature>
<dbReference type="InterPro" id="IPR037185">
    <property type="entry name" value="EmrE-like"/>
</dbReference>
<evidence type="ECO:0000256" key="2">
    <source>
        <dbReference type="ARBA" id="ARBA00022692"/>
    </source>
</evidence>
<dbReference type="Pfam" id="PF00892">
    <property type="entry name" value="EamA"/>
    <property type="match status" value="2"/>
</dbReference>
<dbReference type="EMBL" id="VJMH01007276">
    <property type="protein sequence ID" value="KAF0684531.1"/>
    <property type="molecule type" value="Genomic_DNA"/>
</dbReference>
<feature type="transmembrane region" description="Helical" evidence="5">
    <location>
        <begin position="104"/>
        <end position="124"/>
    </location>
</feature>
<name>A0A485LMY0_9STRA</name>
<evidence type="ECO:0000256" key="4">
    <source>
        <dbReference type="ARBA" id="ARBA00023136"/>
    </source>
</evidence>
<dbReference type="PANTHER" id="PTHR22911:SF6">
    <property type="entry name" value="SOLUTE CARRIER FAMILY 35 MEMBER G1"/>
    <property type="match status" value="1"/>
</dbReference>
<keyword evidence="3 5" id="KW-1133">Transmembrane helix</keyword>
<evidence type="ECO:0000256" key="1">
    <source>
        <dbReference type="ARBA" id="ARBA00004141"/>
    </source>
</evidence>
<evidence type="ECO:0000313" key="7">
    <source>
        <dbReference type="EMBL" id="KAF0684531.1"/>
    </source>
</evidence>
<dbReference type="GO" id="GO:0016020">
    <property type="term" value="C:membrane"/>
    <property type="evidence" value="ECO:0007669"/>
    <property type="project" value="UniProtKB-SubCell"/>
</dbReference>
<dbReference type="InterPro" id="IPR000620">
    <property type="entry name" value="EamA_dom"/>
</dbReference>
<sequence length="340" mass="37110">MKTTAHSPESIPLVIKIASSTQVQTLSPPPSRHSLLGLGLVAVSAFTFSLMSTAIKYELNYMSSMETLFWRSFGSWVFILVQPTALSHMLILATRTCVFVPRDLVFFVACRSVLGFWSMTMMFWTMSQMVLADASCIIFTSPVMTFLLGALVLGEHIKPVDFALAISCFAGVVFVARPVFLFGDAESPVAAAHGSKYAVLGGLAAAAFQSSAYVAIRRLKSLNFLVVIFYFMLVSSTLAALWIVTWEGGFQGSLSTSVWWSCMSTGFLGFLGQLCVTKGFQLENVGIASVMRYLDIVFVFVWDSTLLHERISIWSFVGAAIILSCAITIAIRKANATPQA</sequence>
<evidence type="ECO:0000256" key="3">
    <source>
        <dbReference type="ARBA" id="ARBA00022989"/>
    </source>
</evidence>
<evidence type="ECO:0000313" key="8">
    <source>
        <dbReference type="EMBL" id="VFU00175.1"/>
    </source>
</evidence>
<organism evidence="8 9">
    <name type="scientific">Aphanomyces stellatus</name>
    <dbReference type="NCBI Taxonomy" id="120398"/>
    <lineage>
        <taxon>Eukaryota</taxon>
        <taxon>Sar</taxon>
        <taxon>Stramenopiles</taxon>
        <taxon>Oomycota</taxon>
        <taxon>Saprolegniomycetes</taxon>
        <taxon>Saprolegniales</taxon>
        <taxon>Verrucalvaceae</taxon>
        <taxon>Aphanomyces</taxon>
    </lineage>
</organism>
<feature type="transmembrane region" description="Helical" evidence="5">
    <location>
        <begin position="311"/>
        <end position="331"/>
    </location>
</feature>
<gene>
    <name evidence="8" type="primary">Aste57867_23530</name>
    <name evidence="7" type="ORF">As57867_023459</name>
    <name evidence="8" type="ORF">ASTE57867_23530</name>
</gene>
<accession>A0A485LMY0</accession>
<evidence type="ECO:0000256" key="5">
    <source>
        <dbReference type="SAM" id="Phobius"/>
    </source>
</evidence>
<feature type="transmembrane region" description="Helical" evidence="5">
    <location>
        <begin position="75"/>
        <end position="92"/>
    </location>
</feature>
<reference evidence="7" key="2">
    <citation type="submission" date="2019-06" db="EMBL/GenBank/DDBJ databases">
        <title>Genomics analysis of Aphanomyces spp. identifies a new class of oomycete effector associated with host adaptation.</title>
        <authorList>
            <person name="Gaulin E."/>
        </authorList>
    </citation>
    <scope>NUCLEOTIDE SEQUENCE</scope>
    <source>
        <strain evidence="7">CBS 578.67</strain>
    </source>
</reference>
<feature type="transmembrane region" description="Helical" evidence="5">
    <location>
        <begin position="223"/>
        <end position="245"/>
    </location>
</feature>
<evidence type="ECO:0000259" key="6">
    <source>
        <dbReference type="Pfam" id="PF00892"/>
    </source>
</evidence>
<feature type="transmembrane region" description="Helical" evidence="5">
    <location>
        <begin position="197"/>
        <end position="216"/>
    </location>
</feature>
<protein>
    <submittedName>
        <fullName evidence="8">Aste57867_23530 protein</fullName>
    </submittedName>
</protein>
<keyword evidence="4 5" id="KW-0472">Membrane</keyword>
<feature type="domain" description="EamA" evidence="6">
    <location>
        <begin position="198"/>
        <end position="327"/>
    </location>
</feature>
<dbReference type="SUPFAM" id="SSF103481">
    <property type="entry name" value="Multidrug resistance efflux transporter EmrE"/>
    <property type="match status" value="2"/>
</dbReference>
<dbReference type="OrthoDB" id="306876at2759"/>
<feature type="transmembrane region" description="Helical" evidence="5">
    <location>
        <begin position="257"/>
        <end position="276"/>
    </location>
</feature>
<feature type="transmembrane region" description="Helical" evidence="5">
    <location>
        <begin position="35"/>
        <end position="55"/>
    </location>
</feature>
<keyword evidence="2 5" id="KW-0812">Transmembrane</keyword>
<dbReference type="AlphaFoldDB" id="A0A485LMY0"/>
<dbReference type="Proteomes" id="UP000332933">
    <property type="component" value="Unassembled WGS sequence"/>
</dbReference>
<proteinExistence type="predicted"/>
<feature type="transmembrane region" description="Helical" evidence="5">
    <location>
        <begin position="285"/>
        <end position="305"/>
    </location>
</feature>
<comment type="subcellular location">
    <subcellularLocation>
        <location evidence="1">Membrane</location>
        <topology evidence="1">Multi-pass membrane protein</topology>
    </subcellularLocation>
</comment>
<feature type="transmembrane region" description="Helical" evidence="5">
    <location>
        <begin position="160"/>
        <end position="177"/>
    </location>
</feature>